<evidence type="ECO:0000313" key="2">
    <source>
        <dbReference type="Proteomes" id="UP000196386"/>
    </source>
</evidence>
<organism evidence="1 2">
    <name type="scientific">Anaerotruncus colihominis</name>
    <dbReference type="NCBI Taxonomy" id="169435"/>
    <lineage>
        <taxon>Bacteria</taxon>
        <taxon>Bacillati</taxon>
        <taxon>Bacillota</taxon>
        <taxon>Clostridia</taxon>
        <taxon>Eubacteriales</taxon>
        <taxon>Oscillospiraceae</taxon>
        <taxon>Anaerotruncus</taxon>
    </lineage>
</organism>
<dbReference type="AlphaFoldDB" id="A0A1Y4M767"/>
<dbReference type="Proteomes" id="UP000196386">
    <property type="component" value="Unassembled WGS sequence"/>
</dbReference>
<accession>A0A1Y4M767</accession>
<protein>
    <submittedName>
        <fullName evidence="1">Uncharacterized protein</fullName>
    </submittedName>
</protein>
<comment type="caution">
    <text evidence="1">The sequence shown here is derived from an EMBL/GenBank/DDBJ whole genome shotgun (WGS) entry which is preliminary data.</text>
</comment>
<evidence type="ECO:0000313" key="1">
    <source>
        <dbReference type="EMBL" id="OUP64633.1"/>
    </source>
</evidence>
<dbReference type="RefSeq" id="WP_087303596.1">
    <property type="nucleotide sequence ID" value="NZ_NFKP01000050.1"/>
</dbReference>
<gene>
    <name evidence="1" type="ORF">B5F11_20105</name>
</gene>
<dbReference type="EMBL" id="NFKP01000050">
    <property type="protein sequence ID" value="OUP64633.1"/>
    <property type="molecule type" value="Genomic_DNA"/>
</dbReference>
<proteinExistence type="predicted"/>
<sequence length="79" mass="8308">MKHLPSSGSIDAKAARRVFPCVPTLGSGNIDNPTVYPVTRHGESVGIGGSNLFSYGLGVGYEQSKKSMVFSFGPLAHLL</sequence>
<reference evidence="2" key="1">
    <citation type="submission" date="2017-04" db="EMBL/GenBank/DDBJ databases">
        <title>Function of individual gut microbiota members based on whole genome sequencing of pure cultures obtained from chicken caecum.</title>
        <authorList>
            <person name="Medvecky M."/>
            <person name="Cejkova D."/>
            <person name="Polansky O."/>
            <person name="Karasova D."/>
            <person name="Kubasova T."/>
            <person name="Cizek A."/>
            <person name="Rychlik I."/>
        </authorList>
    </citation>
    <scope>NUCLEOTIDE SEQUENCE [LARGE SCALE GENOMIC DNA]</scope>
    <source>
        <strain evidence="2">An175</strain>
    </source>
</reference>
<name>A0A1Y4M767_9FIRM</name>